<evidence type="ECO:0000256" key="1">
    <source>
        <dbReference type="SAM" id="MobiDB-lite"/>
    </source>
</evidence>
<feature type="region of interest" description="Disordered" evidence="1">
    <location>
        <begin position="1"/>
        <end position="20"/>
    </location>
</feature>
<sequence>MAKSSHSNAKKKLRTQRREQVEKQTAWLAIAEEKRQAALAACLASNPVEPHVVPTAVKDDAMETEKKPVAIQVKKTTKSLRGAVTKKGGKKKVSVLAGMHQFHKKGKKGQKGRR</sequence>
<dbReference type="AlphaFoldDB" id="A0A8J4CR44"/>
<dbReference type="OrthoDB" id="340608at2759"/>
<name>A0A8J4CR44_9CHLO</name>
<reference evidence="2" key="1">
    <citation type="journal article" date="2021" name="Proc. Natl. Acad. Sci. U.S.A.">
        <title>Three genomes in the algal genus Volvox reveal the fate of a haploid sex-determining region after a transition to homothallism.</title>
        <authorList>
            <person name="Yamamoto K."/>
            <person name="Hamaji T."/>
            <person name="Kawai-Toyooka H."/>
            <person name="Matsuzaki R."/>
            <person name="Takahashi F."/>
            <person name="Nishimura Y."/>
            <person name="Kawachi M."/>
            <person name="Noguchi H."/>
            <person name="Minakuchi Y."/>
            <person name="Umen J.G."/>
            <person name="Toyoda A."/>
            <person name="Nozaki H."/>
        </authorList>
    </citation>
    <scope>NUCLEOTIDE SEQUENCE</scope>
    <source>
        <strain evidence="2">NIES-3786</strain>
    </source>
</reference>
<protein>
    <submittedName>
        <fullName evidence="2">Uncharacterized protein</fullName>
    </submittedName>
</protein>
<dbReference type="Proteomes" id="UP000747110">
    <property type="component" value="Unassembled WGS sequence"/>
</dbReference>
<dbReference type="EMBL" id="BNCP01000043">
    <property type="protein sequence ID" value="GIL88265.1"/>
    <property type="molecule type" value="Genomic_DNA"/>
</dbReference>
<comment type="caution">
    <text evidence="2">The sequence shown here is derived from an EMBL/GenBank/DDBJ whole genome shotgun (WGS) entry which is preliminary data.</text>
</comment>
<evidence type="ECO:0000313" key="3">
    <source>
        <dbReference type="Proteomes" id="UP000747110"/>
    </source>
</evidence>
<accession>A0A8J4CR44</accession>
<keyword evidence="3" id="KW-1185">Reference proteome</keyword>
<proteinExistence type="predicted"/>
<organism evidence="2 3">
    <name type="scientific">Volvox reticuliferus</name>
    <dbReference type="NCBI Taxonomy" id="1737510"/>
    <lineage>
        <taxon>Eukaryota</taxon>
        <taxon>Viridiplantae</taxon>
        <taxon>Chlorophyta</taxon>
        <taxon>core chlorophytes</taxon>
        <taxon>Chlorophyceae</taxon>
        <taxon>CS clade</taxon>
        <taxon>Chlamydomonadales</taxon>
        <taxon>Volvocaceae</taxon>
        <taxon>Volvox</taxon>
    </lineage>
</organism>
<gene>
    <name evidence="2" type="ORF">Vretifemale_16198</name>
</gene>
<evidence type="ECO:0000313" key="2">
    <source>
        <dbReference type="EMBL" id="GIL88265.1"/>
    </source>
</evidence>